<dbReference type="PANTHER" id="PTHR43434:SF1">
    <property type="entry name" value="PHOSPHOGLYCOLATE PHOSPHATASE"/>
    <property type="match status" value="1"/>
</dbReference>
<dbReference type="Gene3D" id="1.10.150.240">
    <property type="entry name" value="Putative phosphatase, domain 2"/>
    <property type="match status" value="1"/>
</dbReference>
<protein>
    <recommendedName>
        <fullName evidence="4">phosphoglycolate phosphatase</fullName>
        <ecNumber evidence="4">3.1.3.18</ecNumber>
    </recommendedName>
</protein>
<comment type="catalytic activity">
    <reaction evidence="1">
        <text>2-phosphoglycolate + H2O = glycolate + phosphate</text>
        <dbReference type="Rhea" id="RHEA:14369"/>
        <dbReference type="ChEBI" id="CHEBI:15377"/>
        <dbReference type="ChEBI" id="CHEBI:29805"/>
        <dbReference type="ChEBI" id="CHEBI:43474"/>
        <dbReference type="ChEBI" id="CHEBI:58033"/>
        <dbReference type="EC" id="3.1.3.18"/>
    </reaction>
</comment>
<dbReference type="SFLD" id="SFLDG01129">
    <property type="entry name" value="C1.5:_HAD__Beta-PGM__Phosphata"/>
    <property type="match status" value="1"/>
</dbReference>
<dbReference type="InterPro" id="IPR023214">
    <property type="entry name" value="HAD_sf"/>
</dbReference>
<sequence length="220" mass="25126">MNRIKLIAFDLDGTIADTLPLCIKAFGMAVQPYISQTLSEDDIIKTFGLNEEGMIRKVIKNEYWKQALQDFYPIYMKLHRFMCPQPFQGIRELIIQLRQNNLTVALVTGKGTKSCEITLQQLGMNSDFDRIITGNAERNIKHEALNELLNVYHLSPAEIVYVGDTVSDIIQCRMVNVVCLSAAWCVTNSIQEELEKCNPGKVFNSIEKISEYLLKHTNEY</sequence>
<proteinExistence type="inferred from homology"/>
<dbReference type="SFLD" id="SFLDS00003">
    <property type="entry name" value="Haloacid_Dehalogenase"/>
    <property type="match status" value="1"/>
</dbReference>
<dbReference type="PANTHER" id="PTHR43434">
    <property type="entry name" value="PHOSPHOGLYCOLATE PHOSPHATASE"/>
    <property type="match status" value="1"/>
</dbReference>
<keyword evidence="6" id="KW-1185">Reference proteome</keyword>
<dbReference type="Pfam" id="PF13419">
    <property type="entry name" value="HAD_2"/>
    <property type="match status" value="1"/>
</dbReference>
<dbReference type="EC" id="3.1.3.18" evidence="4"/>
<evidence type="ECO:0000256" key="4">
    <source>
        <dbReference type="ARBA" id="ARBA00013078"/>
    </source>
</evidence>
<evidence type="ECO:0000313" key="6">
    <source>
        <dbReference type="Proteomes" id="UP001228403"/>
    </source>
</evidence>
<evidence type="ECO:0000256" key="3">
    <source>
        <dbReference type="ARBA" id="ARBA00006171"/>
    </source>
</evidence>
<dbReference type="Gene3D" id="3.40.50.1000">
    <property type="entry name" value="HAD superfamily/HAD-like"/>
    <property type="match status" value="1"/>
</dbReference>
<organism evidence="5 6">
    <name type="scientific">Bacteroides eggerthii</name>
    <dbReference type="NCBI Taxonomy" id="28111"/>
    <lineage>
        <taxon>Bacteria</taxon>
        <taxon>Pseudomonadati</taxon>
        <taxon>Bacteroidota</taxon>
        <taxon>Bacteroidia</taxon>
        <taxon>Bacteroidales</taxon>
        <taxon>Bacteroidaceae</taxon>
        <taxon>Bacteroides</taxon>
    </lineage>
</organism>
<evidence type="ECO:0000256" key="2">
    <source>
        <dbReference type="ARBA" id="ARBA00004818"/>
    </source>
</evidence>
<name>A0ABT7U8M9_9BACE</name>
<comment type="pathway">
    <text evidence="2">Organic acid metabolism; glycolate biosynthesis; glycolate from 2-phosphoglycolate: step 1/1.</text>
</comment>
<comment type="similarity">
    <text evidence="3">Belongs to the HAD-like hydrolase superfamily. CbbY/CbbZ/Gph/YieH family.</text>
</comment>
<gene>
    <name evidence="5" type="ORF">QUW02_13265</name>
</gene>
<reference evidence="5 6" key="1">
    <citation type="submission" date="2023-06" db="EMBL/GenBank/DDBJ databases">
        <authorList>
            <person name="Zeman M."/>
            <person name="Kubasova T."/>
            <person name="Jahodarova E."/>
            <person name="Nykrynova M."/>
            <person name="Rychlik I."/>
        </authorList>
    </citation>
    <scope>NUCLEOTIDE SEQUENCE [LARGE SCALE GENOMIC DNA]</scope>
    <source>
        <strain evidence="5 6">ET4</strain>
    </source>
</reference>
<dbReference type="InterPro" id="IPR036412">
    <property type="entry name" value="HAD-like_sf"/>
</dbReference>
<comment type="caution">
    <text evidence="5">The sequence shown here is derived from an EMBL/GenBank/DDBJ whole genome shotgun (WGS) entry which is preliminary data.</text>
</comment>
<reference evidence="6" key="2">
    <citation type="submission" date="2023-07" db="EMBL/GenBank/DDBJ databases">
        <title>Identification and characterization of horizontal gene transfer across gut microbiota members of farm animals based on homology search.</title>
        <authorList>
            <person name="Schwarzerova J."/>
            <person name="Nykrynova M."/>
            <person name="Jureckova K."/>
            <person name="Cejkova D."/>
            <person name="Rychlik I."/>
        </authorList>
    </citation>
    <scope>NUCLEOTIDE SEQUENCE [LARGE SCALE GENOMIC DNA]</scope>
    <source>
        <strain evidence="6">ET4</strain>
    </source>
</reference>
<evidence type="ECO:0000313" key="5">
    <source>
        <dbReference type="EMBL" id="MDM8146876.1"/>
    </source>
</evidence>
<accession>A0ABT7U8M9</accession>
<dbReference type="InterPro" id="IPR041492">
    <property type="entry name" value="HAD_2"/>
</dbReference>
<dbReference type="InterPro" id="IPR050155">
    <property type="entry name" value="HAD-like_hydrolase_sf"/>
</dbReference>
<dbReference type="Proteomes" id="UP001228403">
    <property type="component" value="Unassembled WGS sequence"/>
</dbReference>
<dbReference type="EMBL" id="JAUDCF010000060">
    <property type="protein sequence ID" value="MDM8146876.1"/>
    <property type="molecule type" value="Genomic_DNA"/>
</dbReference>
<evidence type="ECO:0000256" key="1">
    <source>
        <dbReference type="ARBA" id="ARBA00000830"/>
    </source>
</evidence>
<dbReference type="SUPFAM" id="SSF56784">
    <property type="entry name" value="HAD-like"/>
    <property type="match status" value="1"/>
</dbReference>
<dbReference type="InterPro" id="IPR023198">
    <property type="entry name" value="PGP-like_dom2"/>
</dbReference>